<evidence type="ECO:0000313" key="2">
    <source>
        <dbReference type="Proteomes" id="UP000187209"/>
    </source>
</evidence>
<proteinExistence type="predicted"/>
<dbReference type="Proteomes" id="UP000187209">
    <property type="component" value="Unassembled WGS sequence"/>
</dbReference>
<organism evidence="1 2">
    <name type="scientific">Stentor coeruleus</name>
    <dbReference type="NCBI Taxonomy" id="5963"/>
    <lineage>
        <taxon>Eukaryota</taxon>
        <taxon>Sar</taxon>
        <taxon>Alveolata</taxon>
        <taxon>Ciliophora</taxon>
        <taxon>Postciliodesmatophora</taxon>
        <taxon>Heterotrichea</taxon>
        <taxon>Heterotrichida</taxon>
        <taxon>Stentoridae</taxon>
        <taxon>Stentor</taxon>
    </lineage>
</organism>
<dbReference type="AlphaFoldDB" id="A0A1R2AQY2"/>
<dbReference type="InterPro" id="IPR036771">
    <property type="entry name" value="ATPsynth_dsu/esu_N"/>
</dbReference>
<protein>
    <submittedName>
        <fullName evidence="1">Uncharacterized protein</fullName>
    </submittedName>
</protein>
<gene>
    <name evidence="1" type="ORF">SteCoe_36064</name>
</gene>
<dbReference type="Gene3D" id="2.60.15.10">
    <property type="entry name" value="F0F1 ATP synthase delta/epsilon subunit, N-terminal"/>
    <property type="match status" value="1"/>
</dbReference>
<dbReference type="SUPFAM" id="SSF51344">
    <property type="entry name" value="Epsilon subunit of F1F0-ATP synthase N-terminal domain"/>
    <property type="match status" value="1"/>
</dbReference>
<dbReference type="EMBL" id="MPUH01001600">
    <property type="protein sequence ID" value="OMJ66931.1"/>
    <property type="molecule type" value="Genomic_DNA"/>
</dbReference>
<reference evidence="1 2" key="1">
    <citation type="submission" date="2016-11" db="EMBL/GenBank/DDBJ databases">
        <title>The macronuclear genome of Stentor coeruleus: a giant cell with tiny introns.</title>
        <authorList>
            <person name="Slabodnick M."/>
            <person name="Ruby J.G."/>
            <person name="Reiff S.B."/>
            <person name="Swart E.C."/>
            <person name="Gosai S."/>
            <person name="Prabakaran S."/>
            <person name="Witkowska E."/>
            <person name="Larue G.E."/>
            <person name="Fisher S."/>
            <person name="Freeman R.M."/>
            <person name="Gunawardena J."/>
            <person name="Chu W."/>
            <person name="Stover N.A."/>
            <person name="Gregory B.D."/>
            <person name="Nowacki M."/>
            <person name="Derisi J."/>
            <person name="Roy S.W."/>
            <person name="Marshall W.F."/>
            <person name="Sood P."/>
        </authorList>
    </citation>
    <scope>NUCLEOTIDE SEQUENCE [LARGE SCALE GENOMIC DNA]</scope>
    <source>
        <strain evidence="1">WM001</strain>
    </source>
</reference>
<evidence type="ECO:0000313" key="1">
    <source>
        <dbReference type="EMBL" id="OMJ66931.1"/>
    </source>
</evidence>
<name>A0A1R2AQY2_9CILI</name>
<keyword evidence="2" id="KW-1185">Reference proteome</keyword>
<sequence>MLGRSLRRLFADVIKSEGLVVRMHSPTWTIFHNSTEVETILFESLDGGKGIVNSQFMVFQTTLNPGVIEVHLKGGAVKKIVHVGGVLQKNTDNSVDCALFEAFAKEDIDWEALKKSEAFSQEPVGDSSTEADFLRKVGHALREDIVSSSASLS</sequence>
<accession>A0A1R2AQY2</accession>
<dbReference type="OrthoDB" id="316424at2759"/>
<comment type="caution">
    <text evidence="1">The sequence shown here is derived from an EMBL/GenBank/DDBJ whole genome shotgun (WGS) entry which is preliminary data.</text>
</comment>